<dbReference type="OrthoDB" id="7560678at2"/>
<feature type="domain" description="Glycosyl transferase family 1" evidence="1">
    <location>
        <begin position="171"/>
        <end position="334"/>
    </location>
</feature>
<dbReference type="EMBL" id="MSCL01000001">
    <property type="protein sequence ID" value="PQJ73798.1"/>
    <property type="molecule type" value="Genomic_DNA"/>
</dbReference>
<dbReference type="AlphaFoldDB" id="A0A2S7W843"/>
<organism evidence="3 4">
    <name type="scientific">Polaribacter gangjinensis</name>
    <dbReference type="NCBI Taxonomy" id="574710"/>
    <lineage>
        <taxon>Bacteria</taxon>
        <taxon>Pseudomonadati</taxon>
        <taxon>Bacteroidota</taxon>
        <taxon>Flavobacteriia</taxon>
        <taxon>Flavobacteriales</taxon>
        <taxon>Flavobacteriaceae</taxon>
    </lineage>
</organism>
<accession>A0A2S7W843</accession>
<dbReference type="GO" id="GO:0016757">
    <property type="term" value="F:glycosyltransferase activity"/>
    <property type="evidence" value="ECO:0007669"/>
    <property type="project" value="InterPro"/>
</dbReference>
<dbReference type="InterPro" id="IPR001296">
    <property type="entry name" value="Glyco_trans_1"/>
</dbReference>
<dbReference type="PANTHER" id="PTHR12526:SF630">
    <property type="entry name" value="GLYCOSYLTRANSFERASE"/>
    <property type="match status" value="1"/>
</dbReference>
<gene>
    <name evidence="3" type="ORF">BTO13_00235</name>
</gene>
<evidence type="ECO:0008006" key="5">
    <source>
        <dbReference type="Google" id="ProtNLM"/>
    </source>
</evidence>
<evidence type="ECO:0000313" key="4">
    <source>
        <dbReference type="Proteomes" id="UP000237608"/>
    </source>
</evidence>
<dbReference type="SUPFAM" id="SSF53756">
    <property type="entry name" value="UDP-Glycosyltransferase/glycogen phosphorylase"/>
    <property type="match status" value="1"/>
</dbReference>
<dbReference type="PANTHER" id="PTHR12526">
    <property type="entry name" value="GLYCOSYLTRANSFERASE"/>
    <property type="match status" value="1"/>
</dbReference>
<feature type="domain" description="Glycosyltransferase subfamily 4-like N-terminal" evidence="2">
    <location>
        <begin position="37"/>
        <end position="131"/>
    </location>
</feature>
<protein>
    <recommendedName>
        <fullName evidence="5">Glycosyl transferase family 1 domain-containing protein</fullName>
    </recommendedName>
</protein>
<dbReference type="Pfam" id="PF00534">
    <property type="entry name" value="Glycos_transf_1"/>
    <property type="match status" value="1"/>
</dbReference>
<proteinExistence type="predicted"/>
<evidence type="ECO:0000259" key="2">
    <source>
        <dbReference type="Pfam" id="PF13477"/>
    </source>
</evidence>
<dbReference type="InterPro" id="IPR028098">
    <property type="entry name" value="Glyco_trans_4-like_N"/>
</dbReference>
<evidence type="ECO:0000313" key="3">
    <source>
        <dbReference type="EMBL" id="PQJ73798.1"/>
    </source>
</evidence>
<dbReference type="Proteomes" id="UP000237608">
    <property type="component" value="Unassembled WGS sequence"/>
</dbReference>
<evidence type="ECO:0000259" key="1">
    <source>
        <dbReference type="Pfam" id="PF00534"/>
    </source>
</evidence>
<keyword evidence="4" id="KW-1185">Reference proteome</keyword>
<reference evidence="3 4" key="1">
    <citation type="submission" date="2016-12" db="EMBL/GenBank/DDBJ databases">
        <title>Trade-off between light-utilization and light-protection in marine flavobacteria.</title>
        <authorList>
            <person name="Kumagai Y."/>
            <person name="Yoshizawa S."/>
            <person name="Kogure K."/>
            <person name="Iwasaki W."/>
        </authorList>
    </citation>
    <scope>NUCLEOTIDE SEQUENCE [LARGE SCALE GENOMIC DNA]</scope>
    <source>
        <strain evidence="3 4">KCTC 22729</strain>
    </source>
</reference>
<name>A0A2S7W843_9FLAO</name>
<dbReference type="Gene3D" id="3.40.50.2000">
    <property type="entry name" value="Glycogen Phosphorylase B"/>
    <property type="match status" value="2"/>
</dbReference>
<sequence>MVKSKPIISMDLSTTGVGGGPYTSTTRTIQSNLVDKYEFRTINYKTEMGTGISITRIRDLITQIKRINPDIVHYTGLQLSGFHMAVACKIAGVKNTVVTVRGFSGDAINFNFFKKVLLKYLLEPITLVLSKKVIGVSEYVVSRNVIKLLAKNKSIQIYNFPPNSTEVFIKNDVRNELEISENDILIVSVARITTDKGYNVLDEAILHFKEHSNLKFLIVGDGDYIETMKKKLHTQTKQKSVIFLGFRKDINKILSACDIFVLPTLHETLSVALLEASQAGLALIASNTGGVPEIVEDNYNGILVAPGSVDELISAIEKLYSDETLRKYFGENAKYKVGKKFSSMEIEQKLDLVYTSLLKK</sequence>
<dbReference type="Pfam" id="PF13477">
    <property type="entry name" value="Glyco_trans_4_2"/>
    <property type="match status" value="1"/>
</dbReference>
<comment type="caution">
    <text evidence="3">The sequence shown here is derived from an EMBL/GenBank/DDBJ whole genome shotgun (WGS) entry which is preliminary data.</text>
</comment>